<dbReference type="PROSITE" id="PS51257">
    <property type="entry name" value="PROKAR_LIPOPROTEIN"/>
    <property type="match status" value="1"/>
</dbReference>
<keyword evidence="2" id="KW-1185">Reference proteome</keyword>
<comment type="caution">
    <text evidence="1">The sequence shown here is derived from an EMBL/GenBank/DDBJ whole genome shotgun (WGS) entry which is preliminary data.</text>
</comment>
<accession>A0ABY2AR76</accession>
<proteinExistence type="predicted"/>
<name>A0ABY2AR76_9FLAO</name>
<evidence type="ECO:0000313" key="2">
    <source>
        <dbReference type="Proteomes" id="UP000295270"/>
    </source>
</evidence>
<evidence type="ECO:0000313" key="1">
    <source>
        <dbReference type="EMBL" id="TCN49397.1"/>
    </source>
</evidence>
<sequence length="187" mass="21764">MMQKKRIKLMKTQKEIIVAVSAMFLMISIASCKDNANSEKELIKKKVAVKNKFKNSSVEFNFDFPDTIYVNKEYNGKINYKSVLDSITTSFEDDKKSRYITFYMNKTKDLNYRIEDLKKMKLDTFGALNNRSIPIYGIKFSEVGAHYLDGIINDHISIDTNKGEDKVRYIENVVRASHKVIVIERHK</sequence>
<evidence type="ECO:0008006" key="3">
    <source>
        <dbReference type="Google" id="ProtNLM"/>
    </source>
</evidence>
<dbReference type="Proteomes" id="UP000295270">
    <property type="component" value="Unassembled WGS sequence"/>
</dbReference>
<dbReference type="EMBL" id="SLWA01000030">
    <property type="protein sequence ID" value="TCN49397.1"/>
    <property type="molecule type" value="Genomic_DNA"/>
</dbReference>
<protein>
    <recommendedName>
        <fullName evidence="3">Lipoprotein</fullName>
    </recommendedName>
</protein>
<gene>
    <name evidence="1" type="ORF">EV142_1303</name>
</gene>
<organism evidence="1 2">
    <name type="scientific">Flavobacterium circumlabens</name>
    <dbReference type="NCBI Taxonomy" id="2133765"/>
    <lineage>
        <taxon>Bacteria</taxon>
        <taxon>Pseudomonadati</taxon>
        <taxon>Bacteroidota</taxon>
        <taxon>Flavobacteriia</taxon>
        <taxon>Flavobacteriales</taxon>
        <taxon>Flavobacteriaceae</taxon>
        <taxon>Flavobacterium</taxon>
    </lineage>
</organism>
<reference evidence="1 2" key="1">
    <citation type="journal article" date="2015" name="Stand. Genomic Sci.">
        <title>Genomic Encyclopedia of Bacterial and Archaeal Type Strains, Phase III: the genomes of soil and plant-associated and newly described type strains.</title>
        <authorList>
            <person name="Whitman W.B."/>
            <person name="Woyke T."/>
            <person name="Klenk H.P."/>
            <person name="Zhou Y."/>
            <person name="Lilburn T.G."/>
            <person name="Beck B.J."/>
            <person name="De Vos P."/>
            <person name="Vandamme P."/>
            <person name="Eisen J.A."/>
            <person name="Garrity G."/>
            <person name="Hugenholtz P."/>
            <person name="Kyrpides N.C."/>
        </authorList>
    </citation>
    <scope>NUCLEOTIDE SEQUENCE [LARGE SCALE GENOMIC DNA]</scope>
    <source>
        <strain evidence="1 2">P5626</strain>
    </source>
</reference>